<name>A0A1L1PB29_HYDIT</name>
<organism evidence="2 3">
    <name type="scientific">Hydrogenophaga intermedia</name>
    <dbReference type="NCBI Taxonomy" id="65786"/>
    <lineage>
        <taxon>Bacteria</taxon>
        <taxon>Pseudomonadati</taxon>
        <taxon>Pseudomonadota</taxon>
        <taxon>Betaproteobacteria</taxon>
        <taxon>Burkholderiales</taxon>
        <taxon>Comamonadaceae</taxon>
        <taxon>Hydrogenophaga</taxon>
    </lineage>
</organism>
<sequence>MNASTLKRPMVDLSKPRSQRPMMGLDIEEWRGEHNLSKYDAQYALGFRNSNHYNKMCALPLLPEALELLIRLYEEVPRERGWARYSIKELFHLMYDPALEPFVGTELETWARVDLGTRFAKIFGRSSARQYQWLSDDRRRNDTDLPAYAVIECILSKLKQVDDPREVLERVAKKVWAMRGVDLDVEFRVPTPDFPPTREKTGRKPGVKSKKPAAAPARKATDRKA</sequence>
<reference evidence="3" key="1">
    <citation type="submission" date="2014-11" db="EMBL/GenBank/DDBJ databases">
        <title>Draft genome sequence of Hydrogenophaga intermedia S1.</title>
        <authorList>
            <person name="Gan H.M."/>
            <person name="Chew T.H."/>
            <person name="Stolz A."/>
        </authorList>
    </citation>
    <scope>NUCLEOTIDE SEQUENCE [LARGE SCALE GENOMIC DNA]</scope>
    <source>
        <strain evidence="3">S1</strain>
    </source>
</reference>
<keyword evidence="3" id="KW-1185">Reference proteome</keyword>
<evidence type="ECO:0000256" key="1">
    <source>
        <dbReference type="SAM" id="MobiDB-lite"/>
    </source>
</evidence>
<evidence type="ECO:0000313" key="3">
    <source>
        <dbReference type="Proteomes" id="UP000028878"/>
    </source>
</evidence>
<proteinExistence type="predicted"/>
<dbReference type="EMBL" id="CCAE010000009">
    <property type="protein sequence ID" value="CDN87198.1"/>
    <property type="molecule type" value="Genomic_DNA"/>
</dbReference>
<dbReference type="AlphaFoldDB" id="A0A1L1PB29"/>
<accession>A0A1L1PB29</accession>
<dbReference type="Proteomes" id="UP000028878">
    <property type="component" value="Unassembled WGS sequence"/>
</dbReference>
<gene>
    <name evidence="2" type="ORF">BN948_01617</name>
</gene>
<dbReference type="RefSeq" id="WP_009518076.1">
    <property type="nucleotide sequence ID" value="NZ_CCAE010000009.1"/>
</dbReference>
<evidence type="ECO:0000313" key="2">
    <source>
        <dbReference type="EMBL" id="CDN87198.1"/>
    </source>
</evidence>
<feature type="region of interest" description="Disordered" evidence="1">
    <location>
        <begin position="188"/>
        <end position="225"/>
    </location>
</feature>
<protein>
    <submittedName>
        <fullName evidence="2">Uncharacterized protein</fullName>
    </submittedName>
</protein>